<dbReference type="InterPro" id="IPR012657">
    <property type="entry name" value="23S_rRNA-intervening_sequence"/>
</dbReference>
<sequence>MKPKQDLKQRTKLFSLRIIKLTESLPNTQVGQVIGKQLLRSGTSVGANYRSACRAKSPADFINKVHICEEETDESLFWMELLTEAEIIDFKRIENLMNETNELLSIFSASILTAKMNHHKNYKKNS</sequence>
<evidence type="ECO:0000313" key="1">
    <source>
        <dbReference type="EMBL" id="MBB3838338.1"/>
    </source>
</evidence>
<evidence type="ECO:0000313" key="2">
    <source>
        <dbReference type="Proteomes" id="UP000541352"/>
    </source>
</evidence>
<dbReference type="Pfam" id="PF05635">
    <property type="entry name" value="23S_rRNA_IVP"/>
    <property type="match status" value="1"/>
</dbReference>
<dbReference type="InterPro" id="IPR036583">
    <property type="entry name" value="23S_rRNA_IVS_sf"/>
</dbReference>
<organism evidence="1 2">
    <name type="scientific">Runella defluvii</name>
    <dbReference type="NCBI Taxonomy" id="370973"/>
    <lineage>
        <taxon>Bacteria</taxon>
        <taxon>Pseudomonadati</taxon>
        <taxon>Bacteroidota</taxon>
        <taxon>Cytophagia</taxon>
        <taxon>Cytophagales</taxon>
        <taxon>Spirosomataceae</taxon>
        <taxon>Runella</taxon>
    </lineage>
</organism>
<comment type="caution">
    <text evidence="1">The sequence shown here is derived from an EMBL/GenBank/DDBJ whole genome shotgun (WGS) entry which is preliminary data.</text>
</comment>
<dbReference type="EMBL" id="JACIBY010000004">
    <property type="protein sequence ID" value="MBB3838338.1"/>
    <property type="molecule type" value="Genomic_DNA"/>
</dbReference>
<keyword evidence="2" id="KW-1185">Reference proteome</keyword>
<dbReference type="AlphaFoldDB" id="A0A7W5ZJB4"/>
<dbReference type="Gene3D" id="1.20.1440.60">
    <property type="entry name" value="23S rRNA-intervening sequence"/>
    <property type="match status" value="1"/>
</dbReference>
<gene>
    <name evidence="1" type="ORF">FHS57_002343</name>
</gene>
<protein>
    <submittedName>
        <fullName evidence="1">Four helix bundle protein</fullName>
    </submittedName>
</protein>
<dbReference type="RefSeq" id="WP_183973673.1">
    <property type="nucleotide sequence ID" value="NZ_JACIBY010000004.1"/>
</dbReference>
<proteinExistence type="predicted"/>
<dbReference type="PANTHER" id="PTHR38471">
    <property type="entry name" value="FOUR HELIX BUNDLE PROTEIN"/>
    <property type="match status" value="1"/>
</dbReference>
<dbReference type="Proteomes" id="UP000541352">
    <property type="component" value="Unassembled WGS sequence"/>
</dbReference>
<dbReference type="NCBIfam" id="TIGR02436">
    <property type="entry name" value="four helix bundle protein"/>
    <property type="match status" value="1"/>
</dbReference>
<accession>A0A7W5ZJB4</accession>
<reference evidence="1 2" key="1">
    <citation type="submission" date="2020-08" db="EMBL/GenBank/DDBJ databases">
        <title>Genomic Encyclopedia of Type Strains, Phase IV (KMG-IV): sequencing the most valuable type-strain genomes for metagenomic binning, comparative biology and taxonomic classification.</title>
        <authorList>
            <person name="Goeker M."/>
        </authorList>
    </citation>
    <scope>NUCLEOTIDE SEQUENCE [LARGE SCALE GENOMIC DNA]</scope>
    <source>
        <strain evidence="1 2">DSM 17976</strain>
    </source>
</reference>
<dbReference type="PANTHER" id="PTHR38471:SF2">
    <property type="entry name" value="FOUR HELIX BUNDLE PROTEIN"/>
    <property type="match status" value="1"/>
</dbReference>
<dbReference type="SUPFAM" id="SSF158446">
    <property type="entry name" value="IVS-encoded protein-like"/>
    <property type="match status" value="1"/>
</dbReference>
<name>A0A7W5ZJB4_9BACT</name>
<dbReference type="PIRSF" id="PIRSF035652">
    <property type="entry name" value="CHP02436"/>
    <property type="match status" value="1"/>
</dbReference>